<keyword evidence="4" id="KW-1185">Reference proteome</keyword>
<evidence type="ECO:0000313" key="4">
    <source>
        <dbReference type="Proteomes" id="UP001620397"/>
    </source>
</evidence>
<feature type="signal peptide" evidence="2">
    <location>
        <begin position="1"/>
        <end position="20"/>
    </location>
</feature>
<dbReference type="RefSeq" id="WP_404537599.1">
    <property type="nucleotide sequence ID" value="NZ_JADIKL010000003.1"/>
</dbReference>
<evidence type="ECO:0000256" key="1">
    <source>
        <dbReference type="SAM" id="MobiDB-lite"/>
    </source>
</evidence>
<dbReference type="InterPro" id="IPR002816">
    <property type="entry name" value="TraB/PrgY/GumN_fam"/>
</dbReference>
<protein>
    <submittedName>
        <fullName evidence="3">TraB/GumN family protein</fullName>
    </submittedName>
</protein>
<evidence type="ECO:0000313" key="3">
    <source>
        <dbReference type="EMBL" id="MFK2930574.1"/>
    </source>
</evidence>
<reference evidence="3 4" key="1">
    <citation type="submission" date="2020-10" db="EMBL/GenBank/DDBJ databases">
        <title>Phylogeny of dyella-like bacteria.</title>
        <authorList>
            <person name="Fu J."/>
        </authorList>
    </citation>
    <scope>NUCLEOTIDE SEQUENCE [LARGE SCALE GENOMIC DNA]</scope>
    <source>
        <strain evidence="3 4">DKC-1</strain>
    </source>
</reference>
<proteinExistence type="predicted"/>
<name>A0ABW8KEK9_9GAMM</name>
<feature type="chain" id="PRO_5045852884" evidence="2">
    <location>
        <begin position="21"/>
        <end position="359"/>
    </location>
</feature>
<evidence type="ECO:0000256" key="2">
    <source>
        <dbReference type="SAM" id="SignalP"/>
    </source>
</evidence>
<dbReference type="EMBL" id="JADIKL010000003">
    <property type="protein sequence ID" value="MFK2930574.1"/>
    <property type="molecule type" value="Genomic_DNA"/>
</dbReference>
<organism evidence="3 4">
    <name type="scientific">Dyella agri</name>
    <dbReference type="NCBI Taxonomy" id="1926869"/>
    <lineage>
        <taxon>Bacteria</taxon>
        <taxon>Pseudomonadati</taxon>
        <taxon>Pseudomonadota</taxon>
        <taxon>Gammaproteobacteria</taxon>
        <taxon>Lysobacterales</taxon>
        <taxon>Rhodanobacteraceae</taxon>
        <taxon>Dyella</taxon>
    </lineage>
</organism>
<accession>A0ABW8KEK9</accession>
<feature type="region of interest" description="Disordered" evidence="1">
    <location>
        <begin position="330"/>
        <end position="359"/>
    </location>
</feature>
<dbReference type="Pfam" id="PF01963">
    <property type="entry name" value="TraB_PrgY_gumN"/>
    <property type="match status" value="1"/>
</dbReference>
<feature type="compositionally biased region" description="Low complexity" evidence="1">
    <location>
        <begin position="339"/>
        <end position="359"/>
    </location>
</feature>
<comment type="caution">
    <text evidence="3">The sequence shown here is derived from an EMBL/GenBank/DDBJ whole genome shotgun (WGS) entry which is preliminary data.</text>
</comment>
<dbReference type="CDD" id="cd14788">
    <property type="entry name" value="GumN"/>
    <property type="match status" value="1"/>
</dbReference>
<dbReference type="Proteomes" id="UP001620397">
    <property type="component" value="Unassembled WGS sequence"/>
</dbReference>
<sequence length="359" mass="38461">MRAGWWMVAVFGLATQSVSAQVAPAPAATTAKNLPAVVVSGELPGPGLWKVSKGDHVLWVLGTLAPLPKKMQWQSRQVSDTELAAQAVLLPPGIELDAKLGFFGKLMLLPRLIGIRDSPDGRKLEDVLPPPVYARWLALKARYLGHDGGVEKYRPMFASFKLYEAAVKEADLSNDDIAGKLVRQLAKAHSIPLVDTSYTFTVADPKAALTAFRHSSMDDTRCFEQTLDRIEHGLPQMQAQANAWATGDIDTLAHLPRDTAGRACADAFAGADFARQQGLQNLPEKMAQSWMDAADKALAQHRSTLAMLPMGDLLAPDGYLARLKARGYTVESPDEQDDAAAPAADAGSAAPATAGSTAR</sequence>
<gene>
    <name evidence="3" type="ORF">ISP14_07195</name>
</gene>
<keyword evidence="2" id="KW-0732">Signal</keyword>